<dbReference type="Proteomes" id="UP000268652">
    <property type="component" value="Unassembled WGS sequence"/>
</dbReference>
<dbReference type="InterPro" id="IPR012495">
    <property type="entry name" value="TadE-like_dom"/>
</dbReference>
<feature type="transmembrane region" description="Helical" evidence="1">
    <location>
        <begin position="21"/>
        <end position="39"/>
    </location>
</feature>
<evidence type="ECO:0000259" key="2">
    <source>
        <dbReference type="Pfam" id="PF07811"/>
    </source>
</evidence>
<accession>A0A3A9WPZ9</accession>
<keyword evidence="1" id="KW-1133">Transmembrane helix</keyword>
<dbReference type="RefSeq" id="WP_120695292.1">
    <property type="nucleotide sequence ID" value="NZ_RBDX01000003.1"/>
</dbReference>
<dbReference type="Proteomes" id="UP000275024">
    <property type="component" value="Unassembled WGS sequence"/>
</dbReference>
<reference evidence="5 6" key="1">
    <citation type="submission" date="2018-09" db="EMBL/GenBank/DDBJ databases">
        <title>Streptomyces sp. nov. DS1-2, an endophytic actinomycete isolated from roots of Dendrobium scabrilingue.</title>
        <authorList>
            <person name="Kuncharoen N."/>
            <person name="Kudo T."/>
            <person name="Ohkuma M."/>
            <person name="Yuki M."/>
            <person name="Tanasupawat S."/>
        </authorList>
    </citation>
    <scope>NUCLEOTIDE SEQUENCE [LARGE SCALE GENOMIC DNA]</scope>
    <source>
        <strain evidence="3 6">AZ1-7</strain>
        <strain evidence="4 5">DS1-2</strain>
    </source>
</reference>
<keyword evidence="1" id="KW-0472">Membrane</keyword>
<keyword evidence="1" id="KW-0812">Transmembrane</keyword>
<evidence type="ECO:0000256" key="1">
    <source>
        <dbReference type="SAM" id="Phobius"/>
    </source>
</evidence>
<protein>
    <submittedName>
        <fullName evidence="3">Pilus assembly protein TadE</fullName>
    </submittedName>
</protein>
<dbReference type="Pfam" id="PF07811">
    <property type="entry name" value="TadE"/>
    <property type="match status" value="1"/>
</dbReference>
<comment type="caution">
    <text evidence="3">The sequence shown here is derived from an EMBL/GenBank/DDBJ whole genome shotgun (WGS) entry which is preliminary data.</text>
</comment>
<dbReference type="AlphaFoldDB" id="A0A3A9WPZ9"/>
<evidence type="ECO:0000313" key="3">
    <source>
        <dbReference type="EMBL" id="RKN11574.1"/>
    </source>
</evidence>
<organism evidence="3 6">
    <name type="scientific">Streptomyces radicis</name>
    <dbReference type="NCBI Taxonomy" id="1750517"/>
    <lineage>
        <taxon>Bacteria</taxon>
        <taxon>Bacillati</taxon>
        <taxon>Actinomycetota</taxon>
        <taxon>Actinomycetes</taxon>
        <taxon>Kitasatosporales</taxon>
        <taxon>Streptomycetaceae</taxon>
        <taxon>Streptomyces</taxon>
    </lineage>
</organism>
<feature type="domain" description="TadE-like" evidence="2">
    <location>
        <begin position="15"/>
        <end position="57"/>
    </location>
</feature>
<dbReference type="EMBL" id="RBDY01000002">
    <property type="protein sequence ID" value="RKN26408.1"/>
    <property type="molecule type" value="Genomic_DNA"/>
</dbReference>
<keyword evidence="5" id="KW-1185">Reference proteome</keyword>
<name>A0A3A9WPZ9_9ACTN</name>
<proteinExistence type="predicted"/>
<gene>
    <name evidence="4" type="ORF">D7318_03140</name>
    <name evidence="3" type="ORF">D7319_06520</name>
</gene>
<dbReference type="EMBL" id="RBDX01000003">
    <property type="protein sequence ID" value="RKN11574.1"/>
    <property type="molecule type" value="Genomic_DNA"/>
</dbReference>
<evidence type="ECO:0000313" key="4">
    <source>
        <dbReference type="EMBL" id="RKN26408.1"/>
    </source>
</evidence>
<dbReference type="OrthoDB" id="4334157at2"/>
<evidence type="ECO:0000313" key="6">
    <source>
        <dbReference type="Proteomes" id="UP000275024"/>
    </source>
</evidence>
<sequence length="144" mass="14663">MGDPRRFRRNGNDAGTATVELVLVTPLLVLLALLAVGFGRVTDARVRVEDAAHHAARAASLTHTTAQAEQAARSAAASALDASGASCASHAVALRHQRLAPGSTVTATVSCHSDLNDLLGTGLPGNVTLSAASTSPVDTYRSTP</sequence>
<evidence type="ECO:0000313" key="5">
    <source>
        <dbReference type="Proteomes" id="UP000268652"/>
    </source>
</evidence>